<proteinExistence type="predicted"/>
<dbReference type="Pfam" id="PF03548">
    <property type="entry name" value="LolA"/>
    <property type="match status" value="1"/>
</dbReference>
<protein>
    <submittedName>
        <fullName evidence="2">Outer membrane lipoprotein-sorting protein</fullName>
    </submittedName>
</protein>
<accession>A0A4R8MUL9</accession>
<dbReference type="InterPro" id="IPR029046">
    <property type="entry name" value="LolA/LolB/LppX"/>
</dbReference>
<comment type="caution">
    <text evidence="2">The sequence shown here is derived from an EMBL/GenBank/DDBJ whole genome shotgun (WGS) entry which is preliminary data.</text>
</comment>
<dbReference type="AlphaFoldDB" id="A0A4R8MUL9"/>
<evidence type="ECO:0000313" key="2">
    <source>
        <dbReference type="EMBL" id="TDY71858.1"/>
    </source>
</evidence>
<dbReference type="SUPFAM" id="SSF89392">
    <property type="entry name" value="Prokaryotic lipoproteins and lipoprotein localization factors"/>
    <property type="match status" value="1"/>
</dbReference>
<dbReference type="InterPro" id="IPR004564">
    <property type="entry name" value="OM_lipoprot_carrier_LolA-like"/>
</dbReference>
<sequence length="264" mass="29961">MFHLKSGLNPGKSCVQRKSSTREVCLKNWESMKVWIGSLLLVLGVSLGAQTSPAHNWHSPSEVVKKIKKNFSDINSYSADFLIKTEDNKKEKQMRGKCFYKRPGKIRYNFAEPEGDEIVSDGKTLHIFIKRLGAVGKQDLTLDRKNTSGPIFTTNSPDGLNRLFRKYHYKFDTIEQPRSMGDTTKYFVLDLDQREKIGGFEKMKLFVDSESYLIKKAVATDGRGKVTTISFSNINFSEEIQDGVFNFHMSGNAKIVNNPLVSEN</sequence>
<evidence type="ECO:0000313" key="3">
    <source>
        <dbReference type="Proteomes" id="UP000294684"/>
    </source>
</evidence>
<dbReference type="PANTHER" id="PTHR35869:SF1">
    <property type="entry name" value="OUTER-MEMBRANE LIPOPROTEIN CARRIER PROTEIN"/>
    <property type="match status" value="1"/>
</dbReference>
<evidence type="ECO:0000256" key="1">
    <source>
        <dbReference type="ARBA" id="ARBA00022729"/>
    </source>
</evidence>
<dbReference type="STRING" id="1193051.LEP1GSC017_3127"/>
<organism evidence="2 3">
    <name type="scientific">Leptospira meyeri</name>
    <dbReference type="NCBI Taxonomy" id="29508"/>
    <lineage>
        <taxon>Bacteria</taxon>
        <taxon>Pseudomonadati</taxon>
        <taxon>Spirochaetota</taxon>
        <taxon>Spirochaetia</taxon>
        <taxon>Leptospirales</taxon>
        <taxon>Leptospiraceae</taxon>
        <taxon>Leptospira</taxon>
    </lineage>
</organism>
<name>A0A4R8MUL9_LEPME</name>
<dbReference type="Proteomes" id="UP000294684">
    <property type="component" value="Unassembled WGS sequence"/>
</dbReference>
<dbReference type="PANTHER" id="PTHR35869">
    <property type="entry name" value="OUTER-MEMBRANE LIPOPROTEIN CARRIER PROTEIN"/>
    <property type="match status" value="1"/>
</dbReference>
<dbReference type="Gene3D" id="2.50.20.10">
    <property type="entry name" value="Lipoprotein localisation LolA/LolB/LppX"/>
    <property type="match status" value="1"/>
</dbReference>
<keyword evidence="1" id="KW-0732">Signal</keyword>
<gene>
    <name evidence="2" type="ORF">CLV96_0835</name>
</gene>
<keyword evidence="3" id="KW-1185">Reference proteome</keyword>
<dbReference type="EMBL" id="SORO01000001">
    <property type="protein sequence ID" value="TDY71858.1"/>
    <property type="molecule type" value="Genomic_DNA"/>
</dbReference>
<reference evidence="2 3" key="1">
    <citation type="submission" date="2019-03" db="EMBL/GenBank/DDBJ databases">
        <title>Genomic Encyclopedia of Archaeal and Bacterial Type Strains, Phase II (KMG-II): from individual species to whole genera.</title>
        <authorList>
            <person name="Goeker M."/>
        </authorList>
    </citation>
    <scope>NUCLEOTIDE SEQUENCE [LARGE SCALE GENOMIC DNA]</scope>
    <source>
        <strain evidence="2 3">DSM 21537</strain>
    </source>
</reference>
<keyword evidence="2" id="KW-0449">Lipoprotein</keyword>
<dbReference type="CDD" id="cd16325">
    <property type="entry name" value="LolA"/>
    <property type="match status" value="1"/>
</dbReference>